<accession>A0ABY3L2D7</accession>
<protein>
    <submittedName>
        <fullName evidence="1">Uncharacterized protein</fullName>
    </submittedName>
</protein>
<name>A0ABY3L2D7_9BACT</name>
<dbReference type="Proteomes" id="UP000321317">
    <property type="component" value="Unassembled WGS sequence"/>
</dbReference>
<reference evidence="1 2" key="1">
    <citation type="submission" date="2019-08" db="EMBL/GenBank/DDBJ databases">
        <title>Rapid identification of Enteric Bacteria from Whole Genome Sequences (WGS) using Average Nucleotide Identity (ANI).</title>
        <authorList>
            <person name="Lane C."/>
        </authorList>
    </citation>
    <scope>NUCLEOTIDE SEQUENCE [LARGE SCALE GENOMIC DNA]</scope>
    <source>
        <strain evidence="1 2">D4984</strain>
    </source>
</reference>
<proteinExistence type="predicted"/>
<organism evidence="1 2">
    <name type="scientific">Campylobacter helveticus</name>
    <dbReference type="NCBI Taxonomy" id="28898"/>
    <lineage>
        <taxon>Bacteria</taxon>
        <taxon>Pseudomonadati</taxon>
        <taxon>Campylobacterota</taxon>
        <taxon>Epsilonproteobacteria</taxon>
        <taxon>Campylobacterales</taxon>
        <taxon>Campylobacteraceae</taxon>
        <taxon>Campylobacter</taxon>
    </lineage>
</organism>
<evidence type="ECO:0000313" key="1">
    <source>
        <dbReference type="EMBL" id="TXK57754.1"/>
    </source>
</evidence>
<gene>
    <name evidence="1" type="ORF">FVD16_04150</name>
</gene>
<dbReference type="EMBL" id="VRMA01000038">
    <property type="protein sequence ID" value="TXK57754.1"/>
    <property type="molecule type" value="Genomic_DNA"/>
</dbReference>
<comment type="caution">
    <text evidence="1">The sequence shown here is derived from an EMBL/GenBank/DDBJ whole genome shotgun (WGS) entry which is preliminary data.</text>
</comment>
<evidence type="ECO:0000313" key="2">
    <source>
        <dbReference type="Proteomes" id="UP000321317"/>
    </source>
</evidence>
<dbReference type="RefSeq" id="WP_147734562.1">
    <property type="nucleotide sequence ID" value="NZ_JANKHQ010000008.1"/>
</dbReference>
<keyword evidence="2" id="KW-1185">Reference proteome</keyword>
<sequence length="153" mass="18248">MREALNVFYQAFCPYGEEELIRAFEFMRFNGDVREGDEPFVLFSWLKQSVDNGDYEDYFSANLMQVLKDKTELDTYNSRKGLSYLRFKILELYGKNLAWQLSHKITLSDEGETKPFCVPKKLLKLLRKDKEKYEKLLQIKEFRFLLNLMIAVD</sequence>